<sequence length="240" mass="26633">MKEYRKDVLTVKDIAYMMDPSVLKLDTTIRDVEAMVEACRKYDFGSCFCWPCYYPQLVEMLKGTNTAFGTSLAFPSGQESTETKVYMAHDFMKLNPVENDMVMNVGWLKAGLYDKVLEDIKAVREATRGTSLKVIIEAMVLTDEEIVKACELCIEGGADYVKTGTGFSKEPTSLHHVELIKATVGDRAKVKVAGGVRDLETLLKMYKRGACRFGIGLSSAVKIIEEAIAVGHDIDMSEID</sequence>
<dbReference type="NCBIfam" id="TIGR00126">
    <property type="entry name" value="deoC"/>
    <property type="match status" value="1"/>
</dbReference>
<dbReference type="GO" id="GO:0005737">
    <property type="term" value="C:cytoplasm"/>
    <property type="evidence" value="ECO:0007669"/>
    <property type="project" value="InterPro"/>
</dbReference>
<dbReference type="Proteomes" id="UP001299608">
    <property type="component" value="Unassembled WGS sequence"/>
</dbReference>
<reference evidence="4" key="1">
    <citation type="submission" date="2022-01" db="EMBL/GenBank/DDBJ databases">
        <title>Collection of gut derived symbiotic bacterial strains cultured from healthy donors.</title>
        <authorList>
            <person name="Lin H."/>
            <person name="Kohout C."/>
            <person name="Waligurski E."/>
            <person name="Pamer E.G."/>
        </authorList>
    </citation>
    <scope>NUCLEOTIDE SEQUENCE</scope>
    <source>
        <strain evidence="4">DFI.6.55</strain>
    </source>
</reference>
<name>A0AAW5C039_9FIRM</name>
<dbReference type="CDD" id="cd00959">
    <property type="entry name" value="DeoC"/>
    <property type="match status" value="1"/>
</dbReference>
<dbReference type="GO" id="GO:0009264">
    <property type="term" value="P:deoxyribonucleotide catabolic process"/>
    <property type="evidence" value="ECO:0007669"/>
    <property type="project" value="UniProtKB-UniRule"/>
</dbReference>
<dbReference type="PANTHER" id="PTHR10889:SF1">
    <property type="entry name" value="DEOXYRIBOSE-PHOSPHATE ALDOLASE"/>
    <property type="match status" value="1"/>
</dbReference>
<dbReference type="InterPro" id="IPR013785">
    <property type="entry name" value="Aldolase_TIM"/>
</dbReference>
<keyword evidence="2" id="KW-0704">Schiff base</keyword>
<keyword evidence="1" id="KW-0963">Cytoplasm</keyword>
<protein>
    <recommendedName>
        <fullName evidence="3">Deoxyribose-phosphate aldolase</fullName>
        <ecNumber evidence="3">4.1.2.4</ecNumber>
    </recommendedName>
</protein>
<dbReference type="InterPro" id="IPR011343">
    <property type="entry name" value="DeoC"/>
</dbReference>
<dbReference type="AlphaFoldDB" id="A0AAW5C039"/>
<proteinExistence type="predicted"/>
<dbReference type="PANTHER" id="PTHR10889">
    <property type="entry name" value="DEOXYRIBOSE-PHOSPHATE ALDOLASE"/>
    <property type="match status" value="1"/>
</dbReference>
<gene>
    <name evidence="4" type="primary">deoC</name>
    <name evidence="4" type="ORF">L0N08_23870</name>
</gene>
<evidence type="ECO:0000256" key="1">
    <source>
        <dbReference type="ARBA" id="ARBA00022490"/>
    </source>
</evidence>
<evidence type="ECO:0000256" key="3">
    <source>
        <dbReference type="NCBIfam" id="TIGR00126"/>
    </source>
</evidence>
<evidence type="ECO:0000313" key="5">
    <source>
        <dbReference type="Proteomes" id="UP001299608"/>
    </source>
</evidence>
<dbReference type="SUPFAM" id="SSF51569">
    <property type="entry name" value="Aldolase"/>
    <property type="match status" value="1"/>
</dbReference>
<dbReference type="Pfam" id="PF01791">
    <property type="entry name" value="DeoC"/>
    <property type="match status" value="1"/>
</dbReference>
<dbReference type="EC" id="4.1.2.4" evidence="3"/>
<dbReference type="PIRSF" id="PIRSF001357">
    <property type="entry name" value="DeoC"/>
    <property type="match status" value="1"/>
</dbReference>
<keyword evidence="4" id="KW-0456">Lyase</keyword>
<organism evidence="4 5">
    <name type="scientific">Enterocloster aldenensis</name>
    <dbReference type="NCBI Taxonomy" id="358742"/>
    <lineage>
        <taxon>Bacteria</taxon>
        <taxon>Bacillati</taxon>
        <taxon>Bacillota</taxon>
        <taxon>Clostridia</taxon>
        <taxon>Lachnospirales</taxon>
        <taxon>Lachnospiraceae</taxon>
        <taxon>Enterocloster</taxon>
    </lineage>
</organism>
<dbReference type="EMBL" id="JAKNGE010000038">
    <property type="protein sequence ID" value="MCG4748459.1"/>
    <property type="molecule type" value="Genomic_DNA"/>
</dbReference>
<comment type="caution">
    <text evidence="4">The sequence shown here is derived from an EMBL/GenBank/DDBJ whole genome shotgun (WGS) entry which is preliminary data.</text>
</comment>
<dbReference type="GO" id="GO:0004139">
    <property type="term" value="F:deoxyribose-phosphate aldolase activity"/>
    <property type="evidence" value="ECO:0007669"/>
    <property type="project" value="UniProtKB-UniRule"/>
</dbReference>
<evidence type="ECO:0000256" key="2">
    <source>
        <dbReference type="ARBA" id="ARBA00023270"/>
    </source>
</evidence>
<dbReference type="Gene3D" id="3.20.20.70">
    <property type="entry name" value="Aldolase class I"/>
    <property type="match status" value="1"/>
</dbReference>
<dbReference type="SMART" id="SM01133">
    <property type="entry name" value="DeoC"/>
    <property type="match status" value="1"/>
</dbReference>
<dbReference type="GO" id="GO:0016052">
    <property type="term" value="P:carbohydrate catabolic process"/>
    <property type="evidence" value="ECO:0007669"/>
    <property type="project" value="TreeGrafter"/>
</dbReference>
<dbReference type="InterPro" id="IPR002915">
    <property type="entry name" value="DeoC/FbaB/LacD_aldolase"/>
</dbReference>
<evidence type="ECO:0000313" key="4">
    <source>
        <dbReference type="EMBL" id="MCG4748459.1"/>
    </source>
</evidence>
<accession>A0AAW5C039</accession>
<dbReference type="RefSeq" id="WP_166460262.1">
    <property type="nucleotide sequence ID" value="NZ_JAKNGE010000038.1"/>
</dbReference>